<comment type="caution">
    <text evidence="5">The sequence shown here is derived from an EMBL/GenBank/DDBJ whole genome shotgun (WGS) entry which is preliminary data.</text>
</comment>
<dbReference type="OrthoDB" id="8732661at2"/>
<evidence type="ECO:0000256" key="2">
    <source>
        <dbReference type="ARBA" id="ARBA00007131"/>
    </source>
</evidence>
<accession>A0A5D6W8L0</accession>
<dbReference type="AlphaFoldDB" id="A0A5D6W8L0"/>
<feature type="domain" description="Transketolase-like pyrimidine-binding" evidence="4">
    <location>
        <begin position="10"/>
        <end position="176"/>
    </location>
</feature>
<gene>
    <name evidence="5" type="ORF">FZ040_05390</name>
</gene>
<evidence type="ECO:0000313" key="5">
    <source>
        <dbReference type="EMBL" id="TYZ24150.1"/>
    </source>
</evidence>
<evidence type="ECO:0000259" key="4">
    <source>
        <dbReference type="SMART" id="SM00861"/>
    </source>
</evidence>
<dbReference type="PANTHER" id="PTHR43825:SF1">
    <property type="entry name" value="TRANSKETOLASE-LIKE PYRIMIDINE-BINDING DOMAIN-CONTAINING PROTEIN"/>
    <property type="match status" value="1"/>
</dbReference>
<dbReference type="SUPFAM" id="SSF52922">
    <property type="entry name" value="TK C-terminal domain-like"/>
    <property type="match status" value="1"/>
</dbReference>
<dbReference type="SUPFAM" id="SSF52518">
    <property type="entry name" value="Thiamin diphosphate-binding fold (THDP-binding)"/>
    <property type="match status" value="1"/>
</dbReference>
<organism evidence="5 6">
    <name type="scientific">Selenomonas ruminis</name>
    <dbReference type="NCBI Taxonomy" id="2593411"/>
    <lineage>
        <taxon>Bacteria</taxon>
        <taxon>Bacillati</taxon>
        <taxon>Bacillota</taxon>
        <taxon>Negativicutes</taxon>
        <taxon>Selenomonadales</taxon>
        <taxon>Selenomonadaceae</taxon>
        <taxon>Selenomonas</taxon>
    </lineage>
</organism>
<dbReference type="CDD" id="cd07033">
    <property type="entry name" value="TPP_PYR_DXS_TK_like"/>
    <property type="match status" value="1"/>
</dbReference>
<dbReference type="RefSeq" id="WP_149171054.1">
    <property type="nucleotide sequence ID" value="NZ_VTOY01000002.1"/>
</dbReference>
<dbReference type="PANTHER" id="PTHR43825">
    <property type="entry name" value="PYRUVATE DEHYDROGENASE E1 COMPONENT"/>
    <property type="match status" value="1"/>
</dbReference>
<dbReference type="Proteomes" id="UP000323646">
    <property type="component" value="Unassembled WGS sequence"/>
</dbReference>
<reference evidence="5 6" key="1">
    <citation type="submission" date="2019-08" db="EMBL/GenBank/DDBJ databases">
        <title>Selenomonas sp. mPRGC5 and Selenomonas sp. mPRGC8 isolated from ruminal fluid of dairy goat (Capra hircus).</title>
        <authorList>
            <person name="Poothong S."/>
            <person name="Nuengjamnong C."/>
            <person name="Tanasupawat S."/>
        </authorList>
    </citation>
    <scope>NUCLEOTIDE SEQUENCE [LARGE SCALE GENOMIC DNA]</scope>
    <source>
        <strain evidence="6">mPRGC5</strain>
    </source>
</reference>
<keyword evidence="6" id="KW-1185">Reference proteome</keyword>
<dbReference type="Pfam" id="PF02779">
    <property type="entry name" value="Transket_pyr"/>
    <property type="match status" value="1"/>
</dbReference>
<dbReference type="InterPro" id="IPR009014">
    <property type="entry name" value="Transketo_C/PFOR_II"/>
</dbReference>
<comment type="cofactor">
    <cofactor evidence="1">
        <name>thiamine diphosphate</name>
        <dbReference type="ChEBI" id="CHEBI:58937"/>
    </cofactor>
</comment>
<dbReference type="SMART" id="SM00861">
    <property type="entry name" value="Transket_pyr"/>
    <property type="match status" value="1"/>
</dbReference>
<dbReference type="InterPro" id="IPR005475">
    <property type="entry name" value="Transketolase-like_Pyr-bd"/>
</dbReference>
<evidence type="ECO:0000256" key="1">
    <source>
        <dbReference type="ARBA" id="ARBA00001964"/>
    </source>
</evidence>
<dbReference type="InterPro" id="IPR033248">
    <property type="entry name" value="Transketolase_C"/>
</dbReference>
<dbReference type="FunFam" id="3.40.50.970:FF:000129">
    <property type="entry name" value="Transketolase"/>
    <property type="match status" value="1"/>
</dbReference>
<dbReference type="Gene3D" id="3.40.50.970">
    <property type="match status" value="1"/>
</dbReference>
<keyword evidence="3" id="KW-0786">Thiamine pyrophosphate</keyword>
<dbReference type="EMBL" id="VTOY01000002">
    <property type="protein sequence ID" value="TYZ24150.1"/>
    <property type="molecule type" value="Genomic_DNA"/>
</dbReference>
<dbReference type="InterPro" id="IPR029061">
    <property type="entry name" value="THDP-binding"/>
</dbReference>
<comment type="similarity">
    <text evidence="2">Belongs to the transketolase family.</text>
</comment>
<proteinExistence type="inferred from homology"/>
<dbReference type="InterPro" id="IPR051157">
    <property type="entry name" value="PDH/Transketolase"/>
</dbReference>
<sequence length="316" mass="34471">MIKIDFEKKTFLRDVLGGYMQELGRQDEKVVVVNADLMGTCRNRSFVASYPERSFNVGIAEQNMISFAAGLAHEGFKPYAFSMAPFISMRGLEQCRTDVAYAGLDVRLMATYAGVSGGISGATHWSLEDCGIMCSIPNMTVVETCDEVQAKKLLEKSLDYSGPIYIRSSVEPVIGIYDDSYDYEIGRADTIMAGDDGAFICAGVTVKYAVQAAKNIFQKHGKKIRVVDMHTIKPIDRQAIRTAAATGAVVAVHDHNVMGGLGTQVGQVLAEEGIGVRFANIGLKDHFEPMAHASYLYHKFSLDAEGLEQAMLGLLK</sequence>
<dbReference type="Pfam" id="PF02780">
    <property type="entry name" value="Transketolase_C"/>
    <property type="match status" value="1"/>
</dbReference>
<name>A0A5D6W8L0_9FIRM</name>
<evidence type="ECO:0000313" key="6">
    <source>
        <dbReference type="Proteomes" id="UP000323646"/>
    </source>
</evidence>
<evidence type="ECO:0000256" key="3">
    <source>
        <dbReference type="ARBA" id="ARBA00023052"/>
    </source>
</evidence>
<protein>
    <submittedName>
        <fullName evidence="5">Transketolase family protein</fullName>
    </submittedName>
</protein>
<dbReference type="Gene3D" id="3.40.50.920">
    <property type="match status" value="1"/>
</dbReference>